<reference evidence="1" key="1">
    <citation type="submission" date="2021-04" db="EMBL/GenBank/DDBJ databases">
        <title>Devosia litorisediminis sp. nov., isolated from a sand dune.</title>
        <authorList>
            <person name="Park S."/>
            <person name="Yoon J.-H."/>
        </authorList>
    </citation>
    <scope>NUCLEOTIDE SEQUENCE</scope>
    <source>
        <strain evidence="1">BSSL-BM10</strain>
    </source>
</reference>
<evidence type="ECO:0000313" key="2">
    <source>
        <dbReference type="Proteomes" id="UP000678281"/>
    </source>
</evidence>
<gene>
    <name evidence="1" type="ORF">KD146_13445</name>
</gene>
<proteinExistence type="predicted"/>
<name>A0A942E7J5_9HYPH</name>
<organism evidence="1 2">
    <name type="scientific">Devosia litorisediminis</name>
    <dbReference type="NCBI Taxonomy" id="2829817"/>
    <lineage>
        <taxon>Bacteria</taxon>
        <taxon>Pseudomonadati</taxon>
        <taxon>Pseudomonadota</taxon>
        <taxon>Alphaproteobacteria</taxon>
        <taxon>Hyphomicrobiales</taxon>
        <taxon>Devosiaceae</taxon>
        <taxon>Devosia</taxon>
    </lineage>
</organism>
<dbReference type="Proteomes" id="UP000678281">
    <property type="component" value="Unassembled WGS sequence"/>
</dbReference>
<dbReference type="RefSeq" id="WP_212659343.1">
    <property type="nucleotide sequence ID" value="NZ_JAGXTP010000002.1"/>
</dbReference>
<dbReference type="EMBL" id="JAGXTP010000002">
    <property type="protein sequence ID" value="MBS3849703.1"/>
    <property type="molecule type" value="Genomic_DNA"/>
</dbReference>
<accession>A0A942E7J5</accession>
<protein>
    <submittedName>
        <fullName evidence="1">Uncharacterized protein</fullName>
    </submittedName>
</protein>
<evidence type="ECO:0000313" key="1">
    <source>
        <dbReference type="EMBL" id="MBS3849703.1"/>
    </source>
</evidence>
<sequence>MTLPTPESVFRKYVTAGVPDSGKHEPIKDEIVQLLNSLFGTSRGGWVVARTKAELAGITPVAETDGGVVLADPDPTLNGYYDRDATAWVRGRGFPDTMGTLTGIGGTANAITASVEVGVNPSDVDVVFLPAPPGTNAAGPVTIAISGTVYPLKSASGSDPAAGDIIEGVGTMLFRSGGEWRQLFSSATGATFDHQGDYAGVTTYTAGQVVTGSDGKWYQLKDASASGDDPVGSVTGAWLEVLAAASVADGAVTTVKIADGAVTEPKHATGGVSSRALAASAATLEKIADDAKADFRLVDPNGPRTPIGYFGTYTVQILGQSSFAMGGFRYKGRYLERRAPVFSSPAFDALYAPGGHRHIVSYGNGTTTQDDLGVETLHVKEQWYAVFACANDGDANAVFKVMPFFRVRDVGVGGANVVRFCPGGENTNGSTASKVYTMPVDGLAGVDCLIIHETLNGRPNGFSGRVTTITDNTTSSATLANVGGLANSDYILPAPPGYQHYRYIGALYNDTAELRNIADTGTIVHSRGSTNTRNTNGVVNGVAGTGLDIPCGGYISPLSTGVLVHMTETLSTSEVGWVYDTWGMDANHDSINLSWYKPTAAAASMELHGGILPFSFSPWANLRVNGTLNVAAMTRSMRMYGWLEP</sequence>
<keyword evidence="2" id="KW-1185">Reference proteome</keyword>
<comment type="caution">
    <text evidence="1">The sequence shown here is derived from an EMBL/GenBank/DDBJ whole genome shotgun (WGS) entry which is preliminary data.</text>
</comment>
<dbReference type="AlphaFoldDB" id="A0A942E7J5"/>